<dbReference type="SMART" id="SM00487">
    <property type="entry name" value="DEXDc"/>
    <property type="match status" value="1"/>
</dbReference>
<keyword evidence="1" id="KW-0547">Nucleotide-binding</keyword>
<protein>
    <recommendedName>
        <fullName evidence="8">Probable DNA 3'-5' helicase RecG</fullName>
    </recommendedName>
</protein>
<dbReference type="GO" id="GO:0003678">
    <property type="term" value="F:DNA helicase activity"/>
    <property type="evidence" value="ECO:0007669"/>
    <property type="project" value="TreeGrafter"/>
</dbReference>
<evidence type="ECO:0000256" key="7">
    <source>
        <dbReference type="ARBA" id="ARBA00023204"/>
    </source>
</evidence>
<gene>
    <name evidence="11" type="primary">recG</name>
    <name evidence="11" type="ORF">GL284_04155</name>
</gene>
<dbReference type="InterPro" id="IPR047112">
    <property type="entry name" value="RecG/Mfd"/>
</dbReference>
<evidence type="ECO:0000256" key="2">
    <source>
        <dbReference type="ARBA" id="ARBA00022763"/>
    </source>
</evidence>
<dbReference type="PROSITE" id="PS51194">
    <property type="entry name" value="HELICASE_CTER"/>
    <property type="match status" value="1"/>
</dbReference>
<evidence type="ECO:0000256" key="3">
    <source>
        <dbReference type="ARBA" id="ARBA00022801"/>
    </source>
</evidence>
<keyword evidence="5" id="KW-0067">ATP-binding</keyword>
<dbReference type="Proteomes" id="UP000478740">
    <property type="component" value="Unassembled WGS sequence"/>
</dbReference>
<keyword evidence="7" id="KW-0234">DNA repair</keyword>
<dbReference type="InterPro" id="IPR027417">
    <property type="entry name" value="P-loop_NTPase"/>
</dbReference>
<reference evidence="11 12" key="1">
    <citation type="submission" date="2019-11" db="EMBL/GenBank/DDBJ databases">
        <authorList>
            <person name="Dong K."/>
        </authorList>
    </citation>
    <scope>NUCLEOTIDE SEQUENCE [LARGE SCALE GENOMIC DNA]</scope>
    <source>
        <strain evidence="11 12">DK608</strain>
    </source>
</reference>
<feature type="domain" description="Helicase ATP-binding" evidence="9">
    <location>
        <begin position="286"/>
        <end position="449"/>
    </location>
</feature>
<comment type="caution">
    <text evidence="11">The sequence shown here is derived from an EMBL/GenBank/DDBJ whole genome shotgun (WGS) entry which is preliminary data.</text>
</comment>
<dbReference type="Gene3D" id="2.40.50.140">
    <property type="entry name" value="Nucleic acid-binding proteins"/>
    <property type="match status" value="1"/>
</dbReference>
<evidence type="ECO:0000256" key="6">
    <source>
        <dbReference type="ARBA" id="ARBA00023125"/>
    </source>
</evidence>
<dbReference type="Pfam" id="PF00271">
    <property type="entry name" value="Helicase_C"/>
    <property type="match status" value="1"/>
</dbReference>
<dbReference type="Pfam" id="PF17191">
    <property type="entry name" value="RecG_wedge"/>
    <property type="match status" value="1"/>
</dbReference>
<evidence type="ECO:0000313" key="11">
    <source>
        <dbReference type="EMBL" id="MTH63460.1"/>
    </source>
</evidence>
<dbReference type="InterPro" id="IPR012340">
    <property type="entry name" value="NA-bd_OB-fold"/>
</dbReference>
<dbReference type="EMBL" id="WMII01000003">
    <property type="protein sequence ID" value="MTH63460.1"/>
    <property type="molecule type" value="Genomic_DNA"/>
</dbReference>
<keyword evidence="12" id="KW-1185">Reference proteome</keyword>
<dbReference type="GO" id="GO:0016787">
    <property type="term" value="F:hydrolase activity"/>
    <property type="evidence" value="ECO:0007669"/>
    <property type="project" value="UniProtKB-KW"/>
</dbReference>
<name>A0A6L6IWN7_9RHOB</name>
<organism evidence="11 12">
    <name type="scientific">Paracoccus shanxieyensis</name>
    <dbReference type="NCBI Taxonomy" id="2675752"/>
    <lineage>
        <taxon>Bacteria</taxon>
        <taxon>Pseudomonadati</taxon>
        <taxon>Pseudomonadota</taxon>
        <taxon>Alphaproteobacteria</taxon>
        <taxon>Rhodobacterales</taxon>
        <taxon>Paracoccaceae</taxon>
        <taxon>Paracoccus</taxon>
    </lineage>
</organism>
<dbReference type="RefSeq" id="WP_155043388.1">
    <property type="nucleotide sequence ID" value="NZ_WMIH01000002.1"/>
</dbReference>
<evidence type="ECO:0000259" key="10">
    <source>
        <dbReference type="PROSITE" id="PS51194"/>
    </source>
</evidence>
<dbReference type="SUPFAM" id="SSF52540">
    <property type="entry name" value="P-loop containing nucleoside triphosphate hydrolases"/>
    <property type="match status" value="2"/>
</dbReference>
<dbReference type="PANTHER" id="PTHR47964:SF1">
    <property type="entry name" value="ATP-DEPENDENT DNA HELICASE HOMOLOG RECG, CHLOROPLASTIC"/>
    <property type="match status" value="1"/>
</dbReference>
<sequence length="701" mass="76362">MAGDRAIGRPPALFPLFAGLETLPGVGPKVAEAFAQMGVTRPRDLILTLPHSGIRRRPIARLSDAHPPEMVTLTVTVERHSPPSGKGRPWRVLCCDGASDLQLVFFHARKDWIDAQLPVGARRVISGKIELFDGIAQMVHPDHIGTETAPPLPEFEPVYPLSGRLTQGVVQKAARAAMMRLPEVAEWIDPGVMQREGWPGWSEAIARAHAPRGMQDLSPTDPARARLAYDELFAHQMTLALLRRDRRRQSGIATRGDAGLRDRVLAGLPWPPTGAQTRAVAEIAEDMAAPRRMNRLLQGDVGAGKTLVAFLALLVAVEAGGQGVLMAPTEILARQHFRALQPLAALAGIRLEALTGRDKGDARANILTDLAEGRIDILVGTHAVIQKAVNFHDLRLAIIDEQHRFGVNQRMELGTKGAHLPPDMLVMTATPIPRSLALAQFGDMDLSVLDEKPPGRQPIRTTVMSDQRMSEVIDGLARALDGGARAYWVCPLVEESEAVDLIAAEERFKALRARFGARVRMVHGQMSAEERDAAMAAFVSGEAALLVATTVIEVGVDVPEATIMVIERAESFGLAQLHQLRGRVGRGSGASSCLLLYQEPLSETGRRRLGILRETEDGFRIAQEDLEMRGAGDVIGTAQSGLPRFRIADLERQAGLMALARKDAQAFLERDAAMETERGRAIRTLLWLMEQDRAIRLISAG</sequence>
<dbReference type="PANTHER" id="PTHR47964">
    <property type="entry name" value="ATP-DEPENDENT DNA HELICASE HOMOLOG RECG, CHLOROPLASTIC"/>
    <property type="match status" value="1"/>
</dbReference>
<dbReference type="Gene3D" id="3.40.50.300">
    <property type="entry name" value="P-loop containing nucleotide triphosphate hydrolases"/>
    <property type="match status" value="2"/>
</dbReference>
<dbReference type="Pfam" id="PF19833">
    <property type="entry name" value="RecG_dom3_C"/>
    <property type="match status" value="1"/>
</dbReference>
<dbReference type="NCBIfam" id="NF008164">
    <property type="entry name" value="PRK10917.1-2"/>
    <property type="match status" value="1"/>
</dbReference>
<dbReference type="PROSITE" id="PS51192">
    <property type="entry name" value="HELICASE_ATP_BIND_1"/>
    <property type="match status" value="1"/>
</dbReference>
<evidence type="ECO:0000256" key="5">
    <source>
        <dbReference type="ARBA" id="ARBA00022840"/>
    </source>
</evidence>
<evidence type="ECO:0000259" key="9">
    <source>
        <dbReference type="PROSITE" id="PS51192"/>
    </source>
</evidence>
<proteinExistence type="predicted"/>
<dbReference type="Pfam" id="PF00270">
    <property type="entry name" value="DEAD"/>
    <property type="match status" value="1"/>
</dbReference>
<keyword evidence="4 11" id="KW-0347">Helicase</keyword>
<dbReference type="GO" id="GO:0005524">
    <property type="term" value="F:ATP binding"/>
    <property type="evidence" value="ECO:0007669"/>
    <property type="project" value="UniProtKB-KW"/>
</dbReference>
<feature type="domain" description="Helicase C-terminal" evidence="10">
    <location>
        <begin position="472"/>
        <end position="627"/>
    </location>
</feature>
<dbReference type="InterPro" id="IPR033454">
    <property type="entry name" value="RecG_wedge"/>
</dbReference>
<dbReference type="NCBIfam" id="NF008168">
    <property type="entry name" value="PRK10917.2-2"/>
    <property type="match status" value="1"/>
</dbReference>
<accession>A0A6L6IWN7</accession>
<keyword evidence="3" id="KW-0378">Hydrolase</keyword>
<dbReference type="GO" id="GO:0006281">
    <property type="term" value="P:DNA repair"/>
    <property type="evidence" value="ECO:0007669"/>
    <property type="project" value="UniProtKB-KW"/>
</dbReference>
<dbReference type="AlphaFoldDB" id="A0A6L6IWN7"/>
<dbReference type="InterPro" id="IPR011545">
    <property type="entry name" value="DEAD/DEAH_box_helicase_dom"/>
</dbReference>
<dbReference type="CDD" id="cd04488">
    <property type="entry name" value="RecG_wedge_OBF"/>
    <property type="match status" value="1"/>
</dbReference>
<dbReference type="SUPFAM" id="SSF50249">
    <property type="entry name" value="Nucleic acid-binding proteins"/>
    <property type="match status" value="1"/>
</dbReference>
<dbReference type="SMART" id="SM00490">
    <property type="entry name" value="HELICc"/>
    <property type="match status" value="1"/>
</dbReference>
<dbReference type="CDD" id="cd17992">
    <property type="entry name" value="DEXHc_RecG"/>
    <property type="match status" value="1"/>
</dbReference>
<dbReference type="GO" id="GO:0003677">
    <property type="term" value="F:DNA binding"/>
    <property type="evidence" value="ECO:0007669"/>
    <property type="project" value="UniProtKB-KW"/>
</dbReference>
<evidence type="ECO:0000313" key="12">
    <source>
        <dbReference type="Proteomes" id="UP000478740"/>
    </source>
</evidence>
<evidence type="ECO:0000256" key="1">
    <source>
        <dbReference type="ARBA" id="ARBA00022741"/>
    </source>
</evidence>
<dbReference type="InterPro" id="IPR001650">
    <property type="entry name" value="Helicase_C-like"/>
</dbReference>
<keyword evidence="6" id="KW-0238">DNA-binding</keyword>
<dbReference type="InterPro" id="IPR045562">
    <property type="entry name" value="RecG_dom3_C"/>
</dbReference>
<evidence type="ECO:0000256" key="8">
    <source>
        <dbReference type="ARBA" id="ARBA00049819"/>
    </source>
</evidence>
<evidence type="ECO:0000256" key="4">
    <source>
        <dbReference type="ARBA" id="ARBA00022806"/>
    </source>
</evidence>
<dbReference type="InterPro" id="IPR014001">
    <property type="entry name" value="Helicase_ATP-bd"/>
</dbReference>
<keyword evidence="2" id="KW-0227">DNA damage</keyword>